<evidence type="ECO:0000313" key="3">
    <source>
        <dbReference type="EMBL" id="MYL83410.1"/>
    </source>
</evidence>
<keyword evidence="1" id="KW-1133">Transmembrane helix</keyword>
<evidence type="ECO:0000313" key="4">
    <source>
        <dbReference type="Proteomes" id="UP000482487"/>
    </source>
</evidence>
<feature type="transmembrane region" description="Helical" evidence="1">
    <location>
        <begin position="56"/>
        <end position="75"/>
    </location>
</feature>
<keyword evidence="1" id="KW-0472">Membrane</keyword>
<reference evidence="3 4" key="1">
    <citation type="submission" date="2020-01" db="EMBL/GenBank/DDBJ databases">
        <title>Genome sequence of Desulfovibrio aerotolerans DSM 16695(T).</title>
        <authorList>
            <person name="Karnachuk O."/>
            <person name="Avakyan M."/>
            <person name="Mardanov A."/>
            <person name="Kadnikov V."/>
            <person name="Ravin N."/>
        </authorList>
    </citation>
    <scope>NUCLEOTIDE SEQUENCE [LARGE SCALE GENOMIC DNA]</scope>
    <source>
        <strain evidence="3 4">DSM 16695</strain>
    </source>
</reference>
<dbReference type="AlphaFoldDB" id="A0A7C9MFE2"/>
<protein>
    <submittedName>
        <fullName evidence="3">DUF4105 domain-containing protein</fullName>
    </submittedName>
</protein>
<dbReference type="InterPro" id="IPR025178">
    <property type="entry name" value="Lnb_N"/>
</dbReference>
<comment type="caution">
    <text evidence="3">The sequence shown here is derived from an EMBL/GenBank/DDBJ whole genome shotgun (WGS) entry which is preliminary data.</text>
</comment>
<proteinExistence type="predicted"/>
<feature type="domain" description="Lnb N-terminal periplasmic" evidence="2">
    <location>
        <begin position="142"/>
        <end position="286"/>
    </location>
</feature>
<keyword evidence="1" id="KW-0812">Transmembrane</keyword>
<keyword evidence="4" id="KW-1185">Reference proteome</keyword>
<feature type="transmembrane region" description="Helical" evidence="1">
    <location>
        <begin position="82"/>
        <end position="100"/>
    </location>
</feature>
<dbReference type="EMBL" id="WVUD01000014">
    <property type="protein sequence ID" value="MYL83410.1"/>
    <property type="molecule type" value="Genomic_DNA"/>
</dbReference>
<gene>
    <name evidence="3" type="ORF">GTA51_09760</name>
</gene>
<dbReference type="RefSeq" id="WP_160960653.1">
    <property type="nucleotide sequence ID" value="NZ_WVUD01000014.1"/>
</dbReference>
<organism evidence="3 4">
    <name type="scientific">Solidesulfovibrio aerotolerans</name>
    <dbReference type="NCBI Taxonomy" id="295255"/>
    <lineage>
        <taxon>Bacteria</taxon>
        <taxon>Pseudomonadati</taxon>
        <taxon>Thermodesulfobacteriota</taxon>
        <taxon>Desulfovibrionia</taxon>
        <taxon>Desulfovibrionales</taxon>
        <taxon>Desulfovibrionaceae</taxon>
        <taxon>Solidesulfovibrio</taxon>
    </lineage>
</organism>
<evidence type="ECO:0000259" key="2">
    <source>
        <dbReference type="Pfam" id="PF13387"/>
    </source>
</evidence>
<sequence>MRRAASGNCRNGPDCAVSRRASLIRVVLTVLAALAVALMTAWAALAVYWSDIPGQTLRLVLAAGVVLATLAAFGLTRRRGWTLLAFLAAFACFVVWWSGIKPANDRDWQPDVAVLPYADVSGDSVTVHNIRNCDYRSETDYTPRYYDKTFDLAHLDSVDLIAVYWMGDAIAHVMLSFGFAGQDYLCFSIETRKERGEDYSSLKGFFKQYELITVAADERDLIRLRTEYRRPPEDVYLYRTRLKPDVGRKLFLEYVKEMNRLRQTPEFYNTLTTNCTTNIVRHFRAFGDLVGYNWKILFSGFAPLYAYELGGLDDALPFAALRAKSLINPVVHDAGDGSDFSRRIRAGLPGIDPAQARQPAAVSP</sequence>
<dbReference type="OrthoDB" id="274718at2"/>
<accession>A0A7C9MFE2</accession>
<dbReference type="Proteomes" id="UP000482487">
    <property type="component" value="Unassembled WGS sequence"/>
</dbReference>
<evidence type="ECO:0000256" key="1">
    <source>
        <dbReference type="SAM" id="Phobius"/>
    </source>
</evidence>
<dbReference type="Pfam" id="PF13387">
    <property type="entry name" value="Lnb_N"/>
    <property type="match status" value="1"/>
</dbReference>
<feature type="transmembrane region" description="Helical" evidence="1">
    <location>
        <begin position="26"/>
        <end position="50"/>
    </location>
</feature>
<name>A0A7C9MFE2_9BACT</name>